<dbReference type="SUPFAM" id="SSF103473">
    <property type="entry name" value="MFS general substrate transporter"/>
    <property type="match status" value="1"/>
</dbReference>
<keyword evidence="1" id="KW-0472">Membrane</keyword>
<evidence type="ECO:0000256" key="1">
    <source>
        <dbReference type="SAM" id="Phobius"/>
    </source>
</evidence>
<evidence type="ECO:0000313" key="3">
    <source>
        <dbReference type="Proteomes" id="UP000789342"/>
    </source>
</evidence>
<keyword evidence="1" id="KW-0812">Transmembrane</keyword>
<proteinExistence type="predicted"/>
<organism evidence="2 3">
    <name type="scientific">Acaulospora morrowiae</name>
    <dbReference type="NCBI Taxonomy" id="94023"/>
    <lineage>
        <taxon>Eukaryota</taxon>
        <taxon>Fungi</taxon>
        <taxon>Fungi incertae sedis</taxon>
        <taxon>Mucoromycota</taxon>
        <taxon>Glomeromycotina</taxon>
        <taxon>Glomeromycetes</taxon>
        <taxon>Diversisporales</taxon>
        <taxon>Acaulosporaceae</taxon>
        <taxon>Acaulospora</taxon>
    </lineage>
</organism>
<gene>
    <name evidence="2" type="ORF">AMORRO_LOCUS12344</name>
</gene>
<dbReference type="InterPro" id="IPR036259">
    <property type="entry name" value="MFS_trans_sf"/>
</dbReference>
<protein>
    <submittedName>
        <fullName evidence="2">17307_t:CDS:1</fullName>
    </submittedName>
</protein>
<dbReference type="AlphaFoldDB" id="A0A9N9HTS6"/>
<comment type="caution">
    <text evidence="2">The sequence shown here is derived from an EMBL/GenBank/DDBJ whole genome shotgun (WGS) entry which is preliminary data.</text>
</comment>
<name>A0A9N9HTS6_9GLOM</name>
<dbReference type="OrthoDB" id="3936150at2759"/>
<reference evidence="2" key="1">
    <citation type="submission" date="2021-06" db="EMBL/GenBank/DDBJ databases">
        <authorList>
            <person name="Kallberg Y."/>
            <person name="Tangrot J."/>
            <person name="Rosling A."/>
        </authorList>
    </citation>
    <scope>NUCLEOTIDE SEQUENCE</scope>
    <source>
        <strain evidence="2">CL551</strain>
    </source>
</reference>
<keyword evidence="1" id="KW-1133">Transmembrane helix</keyword>
<sequence>SKSPNDDEIFRAEMRLHSIWFGVVLTPLAFPLFGWSLLEKWPIFIPIGAMYLDINPTKSSSAIALKNLTSFLLGGIILGFASPIYKLINIGLLFTLASGVNVLCTSLLVIVFFKGEKWRDERGEDERLKM</sequence>
<accession>A0A9N9HTS6</accession>
<feature type="transmembrane region" description="Helical" evidence="1">
    <location>
        <begin position="19"/>
        <end position="38"/>
    </location>
</feature>
<feature type="transmembrane region" description="Helical" evidence="1">
    <location>
        <begin position="59"/>
        <end position="81"/>
    </location>
</feature>
<dbReference type="EMBL" id="CAJVPV010017973">
    <property type="protein sequence ID" value="CAG8704950.1"/>
    <property type="molecule type" value="Genomic_DNA"/>
</dbReference>
<feature type="transmembrane region" description="Helical" evidence="1">
    <location>
        <begin position="87"/>
        <end position="113"/>
    </location>
</feature>
<feature type="non-terminal residue" evidence="2">
    <location>
        <position position="130"/>
    </location>
</feature>
<dbReference type="Proteomes" id="UP000789342">
    <property type="component" value="Unassembled WGS sequence"/>
</dbReference>
<evidence type="ECO:0000313" key="2">
    <source>
        <dbReference type="EMBL" id="CAG8704950.1"/>
    </source>
</evidence>
<keyword evidence="3" id="KW-1185">Reference proteome</keyword>